<dbReference type="GO" id="GO:0005615">
    <property type="term" value="C:extracellular space"/>
    <property type="evidence" value="ECO:0007669"/>
    <property type="project" value="TreeGrafter"/>
</dbReference>
<dbReference type="InterPro" id="IPR038606">
    <property type="entry name" value="To_sf"/>
</dbReference>
<dbReference type="SMART" id="SM00700">
    <property type="entry name" value="JHBP"/>
    <property type="match status" value="1"/>
</dbReference>
<dbReference type="Pfam" id="PF06585">
    <property type="entry name" value="JHBP"/>
    <property type="match status" value="1"/>
</dbReference>
<dbReference type="PANTHER" id="PTHR11008:SF41">
    <property type="entry name" value="RE70318P"/>
    <property type="match status" value="1"/>
</dbReference>
<sequence>MAADMVDLWVNNAITRVKGLSRFGVSNVEVDTRIPEFKFKFYFPEIQIKANYSVTGKIMLMPLQGEGIVKANFSDVDATVTLTGTLVQKDRVPHIEITKIHPEYSIGGSKVHLENLFNGDEKLGSAMNAFLNENWKSVSEEIRP</sequence>
<dbReference type="STRING" id="36166.T1GDW7"/>
<proteinExistence type="predicted"/>
<dbReference type="HOGENOM" id="CLU_1801295_0_0_1"/>
<name>T1GDW7_MEGSC</name>
<keyword evidence="2" id="KW-1185">Reference proteome</keyword>
<evidence type="ECO:0000313" key="2">
    <source>
        <dbReference type="Proteomes" id="UP000015102"/>
    </source>
</evidence>
<dbReference type="Proteomes" id="UP000015102">
    <property type="component" value="Unassembled WGS sequence"/>
</dbReference>
<accession>T1GDW7</accession>
<dbReference type="AlphaFoldDB" id="T1GDW7"/>
<evidence type="ECO:0008006" key="3">
    <source>
        <dbReference type="Google" id="ProtNLM"/>
    </source>
</evidence>
<reference evidence="2" key="1">
    <citation type="submission" date="2013-02" db="EMBL/GenBank/DDBJ databases">
        <authorList>
            <person name="Hughes D."/>
        </authorList>
    </citation>
    <scope>NUCLEOTIDE SEQUENCE</scope>
    <source>
        <strain>Durham</strain>
        <strain evidence="2">NC isolate 2 -- Noor lab</strain>
    </source>
</reference>
<organism evidence="1 2">
    <name type="scientific">Megaselia scalaris</name>
    <name type="common">Humpbacked fly</name>
    <name type="synonym">Phora scalaris</name>
    <dbReference type="NCBI Taxonomy" id="36166"/>
    <lineage>
        <taxon>Eukaryota</taxon>
        <taxon>Metazoa</taxon>
        <taxon>Ecdysozoa</taxon>
        <taxon>Arthropoda</taxon>
        <taxon>Hexapoda</taxon>
        <taxon>Insecta</taxon>
        <taxon>Pterygota</taxon>
        <taxon>Neoptera</taxon>
        <taxon>Endopterygota</taxon>
        <taxon>Diptera</taxon>
        <taxon>Brachycera</taxon>
        <taxon>Muscomorpha</taxon>
        <taxon>Platypezoidea</taxon>
        <taxon>Phoridae</taxon>
        <taxon>Megaseliini</taxon>
        <taxon>Megaselia</taxon>
    </lineage>
</organism>
<reference evidence="1" key="2">
    <citation type="submission" date="2015-06" db="UniProtKB">
        <authorList>
            <consortium name="EnsemblMetazoa"/>
        </authorList>
    </citation>
    <scope>IDENTIFICATION</scope>
</reference>
<dbReference type="InterPro" id="IPR010562">
    <property type="entry name" value="Haemolymph_juvenile_hormone-bd"/>
</dbReference>
<dbReference type="EMBL" id="CAQQ02116706">
    <property type="status" value="NOT_ANNOTATED_CDS"/>
    <property type="molecule type" value="Genomic_DNA"/>
</dbReference>
<dbReference type="Gene3D" id="3.15.10.30">
    <property type="entry name" value="Haemolymph juvenile hormone binding protein"/>
    <property type="match status" value="1"/>
</dbReference>
<dbReference type="PANTHER" id="PTHR11008">
    <property type="entry name" value="PROTEIN TAKEOUT-LIKE PROTEIN"/>
    <property type="match status" value="1"/>
</dbReference>
<dbReference type="EMBL" id="CAQQ02116705">
    <property type="status" value="NOT_ANNOTATED_CDS"/>
    <property type="molecule type" value="Genomic_DNA"/>
</dbReference>
<dbReference type="EnsemblMetazoa" id="MESCA001518-RA">
    <property type="protein sequence ID" value="MESCA001518-PA"/>
    <property type="gene ID" value="MESCA001518"/>
</dbReference>
<evidence type="ECO:0000313" key="1">
    <source>
        <dbReference type="EnsemblMetazoa" id="MESCA001518-PA"/>
    </source>
</evidence>
<dbReference type="OMA" id="IKIRIWI"/>
<protein>
    <recommendedName>
        <fullName evidence="3">Lipid-binding serum glycoprotein N-terminal domain-containing protein</fullName>
    </recommendedName>
</protein>